<evidence type="ECO:0008006" key="12">
    <source>
        <dbReference type="Google" id="ProtNLM"/>
    </source>
</evidence>
<gene>
    <name evidence="10" type="ORF">BSTOLATCC_MIC18781</name>
</gene>
<dbReference type="GO" id="GO:0005856">
    <property type="term" value="C:cytoskeleton"/>
    <property type="evidence" value="ECO:0007669"/>
    <property type="project" value="UniProtKB-SubCell"/>
</dbReference>
<keyword evidence="11" id="KW-1185">Reference proteome</keyword>
<dbReference type="FunFam" id="3.30.420.40:FF:000058">
    <property type="entry name" value="Putative actin-related protein 5"/>
    <property type="match status" value="1"/>
</dbReference>
<dbReference type="Pfam" id="PF00022">
    <property type="entry name" value="Actin"/>
    <property type="match status" value="1"/>
</dbReference>
<evidence type="ECO:0000256" key="2">
    <source>
        <dbReference type="ARBA" id="ARBA00006752"/>
    </source>
</evidence>
<reference evidence="10" key="1">
    <citation type="submission" date="2021-09" db="EMBL/GenBank/DDBJ databases">
        <authorList>
            <consortium name="AG Swart"/>
            <person name="Singh M."/>
            <person name="Singh A."/>
            <person name="Seah K."/>
            <person name="Emmerich C."/>
        </authorList>
    </citation>
    <scope>NUCLEOTIDE SEQUENCE</scope>
    <source>
        <strain evidence="10">ATCC30299</strain>
    </source>
</reference>
<dbReference type="InterPro" id="IPR004000">
    <property type="entry name" value="Actin"/>
</dbReference>
<dbReference type="PANTHER" id="PTHR11937">
    <property type="entry name" value="ACTIN"/>
    <property type="match status" value="1"/>
</dbReference>
<evidence type="ECO:0000313" key="10">
    <source>
        <dbReference type="EMBL" id="CAG9317535.1"/>
    </source>
</evidence>
<evidence type="ECO:0000256" key="6">
    <source>
        <dbReference type="ARBA" id="ARBA00022840"/>
    </source>
</evidence>
<dbReference type="GO" id="GO:0016787">
    <property type="term" value="F:hydrolase activity"/>
    <property type="evidence" value="ECO:0007669"/>
    <property type="project" value="UniProtKB-KW"/>
</dbReference>
<evidence type="ECO:0000256" key="7">
    <source>
        <dbReference type="ARBA" id="ARBA00023212"/>
    </source>
</evidence>
<evidence type="ECO:0000256" key="4">
    <source>
        <dbReference type="ARBA" id="ARBA00022741"/>
    </source>
</evidence>
<dbReference type="SMART" id="SM00268">
    <property type="entry name" value="ACTIN"/>
    <property type="match status" value="1"/>
</dbReference>
<keyword evidence="3" id="KW-0963">Cytoplasm</keyword>
<comment type="subcellular location">
    <subcellularLocation>
        <location evidence="1">Cytoplasm</location>
        <location evidence="1">Cytoskeleton</location>
    </subcellularLocation>
</comment>
<dbReference type="FunFam" id="3.30.420.40:FF:000148">
    <property type="entry name" value="Actin, alpha skeletal muscle"/>
    <property type="match status" value="1"/>
</dbReference>
<evidence type="ECO:0000256" key="3">
    <source>
        <dbReference type="ARBA" id="ARBA00022490"/>
    </source>
</evidence>
<comment type="similarity">
    <text evidence="2 9">Belongs to the actin family.</text>
</comment>
<dbReference type="AlphaFoldDB" id="A0AAU9IVM4"/>
<sequence length="374" mass="41688">MDGEEQAVIVLDIGTGVSKCGFAGDDAPRSIFRTKVGRPRVPGIMVGMDLRDAYVGGDVMDRRGLLNLTYPMQKRQIEDWEDMIKVWHHAFYNELKVAPEEHTVLLSESPLNPPKKKEKTMEIMFEEFTVPSFYTSASATLGLFAAGTTIGLVVDSGEGGTHTVPVYEGYSCVHAINSLKFAGGELTSTLRGLLDERGYSFTTLKEIDVVRDIKEKLCAIKENYSSAAESEEVAGEDVLYELPDSHTILIKDERFRAPEGLFNPGMFGIEDDGIHHKVYQSVMKCDQDIRKEMYDNILLVGGTTLIKGLKERLIKELIPLAPVGTKPKIVDPPEREYTVWIGGSILASLSSFQRMCITKQQYEEQGSRIIHIKC</sequence>
<dbReference type="PRINTS" id="PR00190">
    <property type="entry name" value="ACTIN"/>
</dbReference>
<dbReference type="InterPro" id="IPR043129">
    <property type="entry name" value="ATPase_NBD"/>
</dbReference>
<dbReference type="Gene3D" id="3.90.640.10">
    <property type="entry name" value="Actin, Chain A, domain 4"/>
    <property type="match status" value="1"/>
</dbReference>
<evidence type="ECO:0000256" key="1">
    <source>
        <dbReference type="ARBA" id="ARBA00004245"/>
    </source>
</evidence>
<organism evidence="10 11">
    <name type="scientific">Blepharisma stoltei</name>
    <dbReference type="NCBI Taxonomy" id="1481888"/>
    <lineage>
        <taxon>Eukaryota</taxon>
        <taxon>Sar</taxon>
        <taxon>Alveolata</taxon>
        <taxon>Ciliophora</taxon>
        <taxon>Postciliodesmatophora</taxon>
        <taxon>Heterotrichea</taxon>
        <taxon>Heterotrichida</taxon>
        <taxon>Blepharismidae</taxon>
        <taxon>Blepharisma</taxon>
    </lineage>
</organism>
<evidence type="ECO:0000256" key="8">
    <source>
        <dbReference type="ARBA" id="ARBA00049360"/>
    </source>
</evidence>
<evidence type="ECO:0000256" key="9">
    <source>
        <dbReference type="RuleBase" id="RU000487"/>
    </source>
</evidence>
<keyword evidence="6" id="KW-0067">ATP-binding</keyword>
<dbReference type="Proteomes" id="UP001162131">
    <property type="component" value="Unassembled WGS sequence"/>
</dbReference>
<dbReference type="SUPFAM" id="SSF53067">
    <property type="entry name" value="Actin-like ATPase domain"/>
    <property type="match status" value="2"/>
</dbReference>
<dbReference type="EMBL" id="CAJZBQ010000018">
    <property type="protein sequence ID" value="CAG9317535.1"/>
    <property type="molecule type" value="Genomic_DNA"/>
</dbReference>
<evidence type="ECO:0000313" key="11">
    <source>
        <dbReference type="Proteomes" id="UP001162131"/>
    </source>
</evidence>
<keyword evidence="4" id="KW-0547">Nucleotide-binding</keyword>
<name>A0AAU9IVM4_9CILI</name>
<evidence type="ECO:0000256" key="5">
    <source>
        <dbReference type="ARBA" id="ARBA00022801"/>
    </source>
</evidence>
<keyword evidence="5" id="KW-0378">Hydrolase</keyword>
<dbReference type="Gene3D" id="3.30.420.40">
    <property type="match status" value="2"/>
</dbReference>
<proteinExistence type="inferred from homology"/>
<comment type="catalytic activity">
    <reaction evidence="8">
        <text>ATP + H2O = ADP + phosphate + H(+)</text>
        <dbReference type="Rhea" id="RHEA:13065"/>
        <dbReference type="ChEBI" id="CHEBI:15377"/>
        <dbReference type="ChEBI" id="CHEBI:15378"/>
        <dbReference type="ChEBI" id="CHEBI:30616"/>
        <dbReference type="ChEBI" id="CHEBI:43474"/>
        <dbReference type="ChEBI" id="CHEBI:456216"/>
    </reaction>
</comment>
<comment type="caution">
    <text evidence="10">The sequence shown here is derived from an EMBL/GenBank/DDBJ whole genome shotgun (WGS) entry which is preliminary data.</text>
</comment>
<protein>
    <recommendedName>
        <fullName evidence="12">Actin</fullName>
    </recommendedName>
</protein>
<keyword evidence="7" id="KW-0206">Cytoskeleton</keyword>
<dbReference type="GO" id="GO:0005524">
    <property type="term" value="F:ATP binding"/>
    <property type="evidence" value="ECO:0007669"/>
    <property type="project" value="UniProtKB-KW"/>
</dbReference>
<accession>A0AAU9IVM4</accession>